<dbReference type="Gene3D" id="3.30.470.20">
    <property type="entry name" value="ATP-grasp fold, B domain"/>
    <property type="match status" value="1"/>
</dbReference>
<evidence type="ECO:0000256" key="2">
    <source>
        <dbReference type="SAM" id="Phobius"/>
    </source>
</evidence>
<dbReference type="Proteomes" id="UP000386847">
    <property type="component" value="Chromosome"/>
</dbReference>
<dbReference type="EMBL" id="CP045725">
    <property type="protein sequence ID" value="QGF22629.1"/>
    <property type="molecule type" value="Genomic_DNA"/>
</dbReference>
<proteinExistence type="predicted"/>
<dbReference type="SUPFAM" id="SSF52009">
    <property type="entry name" value="Phosphohistidine domain"/>
    <property type="match status" value="1"/>
</dbReference>
<dbReference type="SUPFAM" id="SSF56059">
    <property type="entry name" value="Glutathione synthetase ATP-binding domain-like"/>
    <property type="match status" value="1"/>
</dbReference>
<dbReference type="PANTHER" id="PTHR43615">
    <property type="entry name" value="PHOSPHOENOLPYRUVATE SYNTHASE-RELATED"/>
    <property type="match status" value="1"/>
</dbReference>
<dbReference type="InterPro" id="IPR002192">
    <property type="entry name" value="PPDK_AMP/ATP-bd"/>
</dbReference>
<evidence type="ECO:0000313" key="6">
    <source>
        <dbReference type="Proteomes" id="UP000386847"/>
    </source>
</evidence>
<feature type="region of interest" description="Disordered" evidence="1">
    <location>
        <begin position="251"/>
        <end position="272"/>
    </location>
</feature>
<dbReference type="InterPro" id="IPR008279">
    <property type="entry name" value="PEP-util_enz_mobile_dom"/>
</dbReference>
<dbReference type="Gene3D" id="3.50.30.10">
    <property type="entry name" value="Phosphohistidine domain"/>
    <property type="match status" value="1"/>
</dbReference>
<dbReference type="InterPro" id="IPR051549">
    <property type="entry name" value="PEP_Utilizing_Enz"/>
</dbReference>
<gene>
    <name evidence="5" type="ORF">Rai3103_01850</name>
</gene>
<protein>
    <submittedName>
        <fullName evidence="5">Phosphoenolpyruvate synthase</fullName>
    </submittedName>
</protein>
<dbReference type="PANTHER" id="PTHR43615:SF1">
    <property type="entry name" value="PPDK_N DOMAIN-CONTAINING PROTEIN"/>
    <property type="match status" value="1"/>
</dbReference>
<keyword evidence="5" id="KW-0670">Pyruvate</keyword>
<organism evidence="5 6">
    <name type="scientific">Raineyella fluvialis</name>
    <dbReference type="NCBI Taxonomy" id="2662261"/>
    <lineage>
        <taxon>Bacteria</taxon>
        <taxon>Bacillati</taxon>
        <taxon>Actinomycetota</taxon>
        <taxon>Actinomycetes</taxon>
        <taxon>Propionibacteriales</taxon>
        <taxon>Propionibacteriaceae</taxon>
        <taxon>Raineyella</taxon>
    </lineage>
</organism>
<keyword evidence="2" id="KW-1133">Transmembrane helix</keyword>
<dbReference type="Gene3D" id="3.30.1490.20">
    <property type="entry name" value="ATP-grasp fold, A domain"/>
    <property type="match status" value="1"/>
</dbReference>
<keyword evidence="2" id="KW-0812">Transmembrane</keyword>
<name>A0A5Q2F732_9ACTN</name>
<dbReference type="InterPro" id="IPR036637">
    <property type="entry name" value="Phosphohistidine_dom_sf"/>
</dbReference>
<dbReference type="RefSeq" id="WP_153571158.1">
    <property type="nucleotide sequence ID" value="NZ_CP045725.1"/>
</dbReference>
<sequence>MSGQDAYVTPLADAGSIASAGGKGANLGELMRAGFPVPDGFVITTEAYDSFVADNDLTDRAAALAGTGDTAAIAALFDDATLPPELAAAITTAYAALGQGSVAVRSSATAEDLPGASFAGQQETYLNISGADEVLAAVRRCWASLWTPRAVAYRAHRSGDDQGPLSIAVVVQRLVPADVSGVLFTANPATGRRDETVITAAWGLGESVVGGRVEPDEYVVRNGADGADGADGPKVTVRVGDKQVMTVQTDAGSDEVATPTARRHEQTLTDGQSRELAALGTRVAEHFGVPQDIEWVLHDGTFQLVQARPITALPEPTGDVPSEWPVPRHGSLYFRASIVEQMPDPLSPLFADLVRTAVPRGLSSLLGELSPRVAELDVDFPTINGYAFYDYSRRAFGAMMSLSPALMRVIGEKGFVLNRWRDRELPRYRHAVAAWADRDPAALPAAELVRGAQELVDAGCLYYTTVQTIIPVASMAEMTWTGLYDRALRRPGDAAATDYLLGFDSTPMTVEKSLATLAAWCREDAALTAALLAPETDPLGTTPPAGIDADVWSQWRTRLDGHLAAYGHTTYNLDIMNPVPADDPTPVLQALRYQLGGTATDPFERQQRHADERERLTRELFRRLDPVRGALARRSLTSAQHWAPVREDALAAMGLAWPVIRLLVREAGRRLMEAGALAVPDDVFWLTLAELVDLGIRADAGETLPRRVEAIATRRATWRGQALATPPQYLPESRAMKAWESFLPAREQEEGPVLKGTTGSGGRVTGHARVLKGPADFASFVPGEILVASITTPAYTPLFAQAAAVVTDVGGVLSHGSIVAREFGIPAVLGTGAATKRIATGDLITVDGIAGHVLLEGASAPQPDTRRSRTPMVAATVAAIGVTVIGALVVRSRRQR</sequence>
<dbReference type="Pfam" id="PF01326">
    <property type="entry name" value="PPDK_N"/>
    <property type="match status" value="1"/>
</dbReference>
<dbReference type="KEGG" id="rain:Rai3103_01850"/>
<dbReference type="GO" id="GO:0005524">
    <property type="term" value="F:ATP binding"/>
    <property type="evidence" value="ECO:0007669"/>
    <property type="project" value="InterPro"/>
</dbReference>
<feature type="domain" description="Pyruvate phosphate dikinase AMP/ATP-binding" evidence="4">
    <location>
        <begin position="19"/>
        <end position="316"/>
    </location>
</feature>
<evidence type="ECO:0000256" key="1">
    <source>
        <dbReference type="SAM" id="MobiDB-lite"/>
    </source>
</evidence>
<reference evidence="5 6" key="1">
    <citation type="submission" date="2019-10" db="EMBL/GenBank/DDBJ databases">
        <title>Genomic analysis of Raineyella sp. CBA3103.</title>
        <authorList>
            <person name="Roh S.W."/>
        </authorList>
    </citation>
    <scope>NUCLEOTIDE SEQUENCE [LARGE SCALE GENOMIC DNA]</scope>
    <source>
        <strain evidence="5 6">CBA3103</strain>
    </source>
</reference>
<dbReference type="AlphaFoldDB" id="A0A5Q2F732"/>
<dbReference type="GO" id="GO:0016301">
    <property type="term" value="F:kinase activity"/>
    <property type="evidence" value="ECO:0007669"/>
    <property type="project" value="InterPro"/>
</dbReference>
<dbReference type="Pfam" id="PF00391">
    <property type="entry name" value="PEP-utilizers"/>
    <property type="match status" value="1"/>
</dbReference>
<accession>A0A5Q2F732</accession>
<feature type="domain" description="PEP-utilising enzyme mobile" evidence="3">
    <location>
        <begin position="782"/>
        <end position="851"/>
    </location>
</feature>
<keyword evidence="2" id="KW-0472">Membrane</keyword>
<evidence type="ECO:0000259" key="4">
    <source>
        <dbReference type="Pfam" id="PF01326"/>
    </source>
</evidence>
<evidence type="ECO:0000313" key="5">
    <source>
        <dbReference type="EMBL" id="QGF22629.1"/>
    </source>
</evidence>
<feature type="transmembrane region" description="Helical" evidence="2">
    <location>
        <begin position="872"/>
        <end position="890"/>
    </location>
</feature>
<evidence type="ECO:0000259" key="3">
    <source>
        <dbReference type="Pfam" id="PF00391"/>
    </source>
</evidence>
<keyword evidence="6" id="KW-1185">Reference proteome</keyword>
<dbReference type="InterPro" id="IPR013815">
    <property type="entry name" value="ATP_grasp_subdomain_1"/>
</dbReference>